<keyword evidence="5" id="KW-0934">Plastid</keyword>
<sequence length="129" mass="14678">MKNDNLSDMLTRIRNANILHRRNVIIPKTKINEKVLNLFEKEGFIESIAKEQNGDFSVLLKYDKKTKKPCITNLQRISKPGLRIYSNHKEIPEVLGGIGVFILSTSKGLLTDKEAKQQKLGGELLCSIW</sequence>
<evidence type="ECO:0000313" key="5">
    <source>
        <dbReference type="EMBL" id="AMP43380.1"/>
    </source>
</evidence>
<dbReference type="SUPFAM" id="SSF56047">
    <property type="entry name" value="Ribosomal protein S8"/>
    <property type="match status" value="1"/>
</dbReference>
<protein>
    <submittedName>
        <fullName evidence="5">Ribosomal protein S8</fullName>
    </submittedName>
</protein>
<keyword evidence="2 4" id="KW-0689">Ribosomal protein</keyword>
<accession>A0A142BY88</accession>
<dbReference type="PROSITE" id="PS00053">
    <property type="entry name" value="RIBOSOMAL_S8"/>
    <property type="match status" value="1"/>
</dbReference>
<dbReference type="EMBL" id="KU167098">
    <property type="protein sequence ID" value="AMP43380.1"/>
    <property type="molecule type" value="Genomic_DNA"/>
</dbReference>
<proteinExistence type="inferred from homology"/>
<dbReference type="InterPro" id="IPR035987">
    <property type="entry name" value="Ribosomal_uS8_sf"/>
</dbReference>
<keyword evidence="3 4" id="KW-0687">Ribonucleoprotein</keyword>
<dbReference type="GO" id="GO:0003735">
    <property type="term" value="F:structural constituent of ribosome"/>
    <property type="evidence" value="ECO:0007669"/>
    <property type="project" value="InterPro"/>
</dbReference>
<dbReference type="GO" id="GO:0005737">
    <property type="term" value="C:cytoplasm"/>
    <property type="evidence" value="ECO:0007669"/>
    <property type="project" value="UniProtKB-ARBA"/>
</dbReference>
<dbReference type="Gene3D" id="3.30.1370.30">
    <property type="match status" value="1"/>
</dbReference>
<dbReference type="RefSeq" id="YP_009241473.1">
    <property type="nucleotide sequence ID" value="NC_029807.1"/>
</dbReference>
<dbReference type="GO" id="GO:0006412">
    <property type="term" value="P:translation"/>
    <property type="evidence" value="ECO:0007669"/>
    <property type="project" value="InterPro"/>
</dbReference>
<evidence type="ECO:0000256" key="3">
    <source>
        <dbReference type="ARBA" id="ARBA00023274"/>
    </source>
</evidence>
<dbReference type="GO" id="GO:0005840">
    <property type="term" value="C:ribosome"/>
    <property type="evidence" value="ECO:0007669"/>
    <property type="project" value="UniProtKB-KW"/>
</dbReference>
<dbReference type="InterPro" id="IPR000630">
    <property type="entry name" value="Ribosomal_uS8"/>
</dbReference>
<dbReference type="Pfam" id="PF00410">
    <property type="entry name" value="Ribosomal_S8"/>
    <property type="match status" value="1"/>
</dbReference>
<dbReference type="GO" id="GO:1990904">
    <property type="term" value="C:ribonucleoprotein complex"/>
    <property type="evidence" value="ECO:0007669"/>
    <property type="project" value="UniProtKB-KW"/>
</dbReference>
<dbReference type="GeneID" id="27209985"/>
<dbReference type="HAMAP" id="MF_01302_B">
    <property type="entry name" value="Ribosomal_uS8_B"/>
    <property type="match status" value="1"/>
</dbReference>
<reference evidence="5" key="1">
    <citation type="journal article" date="2016" name="PLoS ONE">
        <title>Distinctive Architecture of the Chloroplast Genome in the Chlorodendrophycean Green Algae Scherffelia dubia and Tetraselmis sp. CCMP 881.</title>
        <authorList>
            <person name="Turmel M."/>
            <person name="de Cambiaire J.C."/>
            <person name="Otis C."/>
            <person name="Lemieux C."/>
        </authorList>
    </citation>
    <scope>NUCLEOTIDE SEQUENCE</scope>
</reference>
<dbReference type="Gene3D" id="3.30.1490.10">
    <property type="match status" value="1"/>
</dbReference>
<dbReference type="AlphaFoldDB" id="A0A142BY88"/>
<comment type="similarity">
    <text evidence="1 4">Belongs to the universal ribosomal protein uS8 family.</text>
</comment>
<evidence type="ECO:0000256" key="1">
    <source>
        <dbReference type="ARBA" id="ARBA00006471"/>
    </source>
</evidence>
<dbReference type="InterPro" id="IPR047863">
    <property type="entry name" value="Ribosomal_uS8_CS"/>
</dbReference>
<organism evidence="5">
    <name type="scientific">Scherffelia dubia</name>
    <name type="common">Green alga</name>
    <name type="synonym">Chlamydomonas dubia</name>
    <dbReference type="NCBI Taxonomy" id="3190"/>
    <lineage>
        <taxon>Eukaryota</taxon>
        <taxon>Viridiplantae</taxon>
        <taxon>Chlorophyta</taxon>
        <taxon>core chlorophytes</taxon>
        <taxon>Chlorodendrophyceae</taxon>
        <taxon>Chlorodendrales</taxon>
        <taxon>Chlorodendraceae</taxon>
        <taxon>Scherffelia</taxon>
    </lineage>
</organism>
<name>A0A142BY88_SCHDU</name>
<dbReference type="FunFam" id="3.30.1490.10:FF:000001">
    <property type="entry name" value="30S ribosomal protein S8"/>
    <property type="match status" value="1"/>
</dbReference>
<geneLocation type="plastid" evidence="5"/>
<gene>
    <name evidence="5" type="primary">rps8</name>
</gene>
<evidence type="ECO:0000256" key="2">
    <source>
        <dbReference type="ARBA" id="ARBA00022980"/>
    </source>
</evidence>
<dbReference type="NCBIfam" id="NF001109">
    <property type="entry name" value="PRK00136.1"/>
    <property type="match status" value="1"/>
</dbReference>
<evidence type="ECO:0000256" key="4">
    <source>
        <dbReference type="RuleBase" id="RU003660"/>
    </source>
</evidence>
<dbReference type="PANTHER" id="PTHR11758">
    <property type="entry name" value="40S RIBOSOMAL PROTEIN S15A"/>
    <property type="match status" value="1"/>
</dbReference>